<evidence type="ECO:0000313" key="6">
    <source>
        <dbReference type="Proteomes" id="UP001153737"/>
    </source>
</evidence>
<feature type="compositionally biased region" description="Low complexity" evidence="1">
    <location>
        <begin position="162"/>
        <end position="200"/>
    </location>
</feature>
<dbReference type="PANTHER" id="PTHR46560:SF4">
    <property type="entry name" value="DUSKY"/>
    <property type="match status" value="1"/>
</dbReference>
<dbReference type="InterPro" id="IPR042235">
    <property type="entry name" value="ZP-C_dom"/>
</dbReference>
<dbReference type="OrthoDB" id="10068552at2759"/>
<dbReference type="EMBL" id="OU896707">
    <property type="protein sequence ID" value="CAH1117180.1"/>
    <property type="molecule type" value="Genomic_DNA"/>
</dbReference>
<feature type="chain" id="PRO_5040376382" description="ZP domain-containing protein" evidence="3">
    <location>
        <begin position="23"/>
        <end position="789"/>
    </location>
</feature>
<keyword evidence="3" id="KW-0732">Signal</keyword>
<evidence type="ECO:0000256" key="1">
    <source>
        <dbReference type="SAM" id="MobiDB-lite"/>
    </source>
</evidence>
<dbReference type="PANTHER" id="PTHR46560">
    <property type="entry name" value="CYPHER, ISOFORM B"/>
    <property type="match status" value="1"/>
</dbReference>
<feature type="domain" description="ZP" evidence="4">
    <location>
        <begin position="447"/>
        <end position="698"/>
    </location>
</feature>
<keyword evidence="2" id="KW-0472">Membrane</keyword>
<protein>
    <recommendedName>
        <fullName evidence="4">ZP domain-containing protein</fullName>
    </recommendedName>
</protein>
<keyword evidence="2" id="KW-1133">Transmembrane helix</keyword>
<proteinExistence type="predicted"/>
<sequence length="789" mass="84907">MKIPHTFVTLLATCLLAGDILGEQKVSIKREQKRNTRITRQLSREEMLQNIIKWLQDVYNDQQKSRRSRSFSEEFETPFTPYSLFASNRKDDASRQNNLREYLPPSYTQKPRPFEPRPSGGGTDEEGNFVDGGYPPAGITPQPPFPIYTNPITGGITGEGYPSPTGPAEGPSSPAPEAYPTSGPVVSSTTSYPTQPPSATGYPSSFPTQPSSGYPTDRPVYPPFPPVSTERQEFTGYPTQPPVETERPLGPTEGPYLPPQVTTGYPTGRPEGPPVTSEQPGFPTQPPPGVTPEQPGYPTPSPEYPGFPTAPPPSYTPGYSTATPPEVTPGYPTAPPSGVTPGFSTAPPPGLSTGYPTAPPPGLSTGYPTAPPQTVTPGFPTRPPTGYPGSSGELSTSGPGISTQQPEVGTSGKPEEPTERPSEGGSEGVPTDEDLKHPPHIHAIDVACAKDMMTINIEFNRVFNGLIYSKGYYSMPECRYVKENSGQTKYTFTVNLNMCGTEFINAFDSQGKSYLENVLVIQNELGIQEIWDTVRSVRCLWEGNLKDHLSVGLMVGMLTQEIVTFSGDTATARLDILLGRGPQGQPASGLVKIGEPMTLVVSISGDPGFDIQVKDCKAVDSTGENVVPLTDDNGCVLKPKLFGAFQKTRNTGNSGASIIAYAYFNAFKFPDVMDIMMECNIELCKTDCEMCPSPDQPLEPGRRRKRDLPANDTLGGTLGDGVMMGKHLRVVLPEDLRLGGPSAADDGVCMSTQSFVFSASVLISLLTASSLFSAYVWLKGQSRGQVYKK</sequence>
<feature type="compositionally biased region" description="Polar residues" evidence="1">
    <location>
        <begin position="201"/>
        <end position="214"/>
    </location>
</feature>
<dbReference type="InterPro" id="IPR056953">
    <property type="entry name" value="CUT_N"/>
</dbReference>
<gene>
    <name evidence="5" type="ORF">PHAECO_LOCUS224</name>
</gene>
<feature type="compositionally biased region" description="Basic and acidic residues" evidence="1">
    <location>
        <begin position="413"/>
        <end position="422"/>
    </location>
</feature>
<feature type="signal peptide" evidence="3">
    <location>
        <begin position="1"/>
        <end position="22"/>
    </location>
</feature>
<dbReference type="InterPro" id="IPR001507">
    <property type="entry name" value="ZP_dom"/>
</dbReference>
<evidence type="ECO:0000256" key="2">
    <source>
        <dbReference type="SAM" id="Phobius"/>
    </source>
</evidence>
<dbReference type="Pfam" id="PF25057">
    <property type="entry name" value="CUT_N"/>
    <property type="match status" value="1"/>
</dbReference>
<reference evidence="5" key="1">
    <citation type="submission" date="2022-01" db="EMBL/GenBank/DDBJ databases">
        <authorList>
            <person name="King R."/>
        </authorList>
    </citation>
    <scope>NUCLEOTIDE SEQUENCE</scope>
</reference>
<evidence type="ECO:0000313" key="5">
    <source>
        <dbReference type="EMBL" id="CAH1117180.1"/>
    </source>
</evidence>
<dbReference type="Gene3D" id="2.60.40.4100">
    <property type="entry name" value="Zona pellucida, ZP-C domain"/>
    <property type="match status" value="1"/>
</dbReference>
<reference evidence="5" key="2">
    <citation type="submission" date="2022-10" db="EMBL/GenBank/DDBJ databases">
        <authorList>
            <consortium name="ENA_rothamsted_submissions"/>
            <consortium name="culmorum"/>
            <person name="King R."/>
        </authorList>
    </citation>
    <scope>NUCLEOTIDE SEQUENCE</scope>
</reference>
<dbReference type="PROSITE" id="PS51034">
    <property type="entry name" value="ZP_2"/>
    <property type="match status" value="1"/>
</dbReference>
<dbReference type="Proteomes" id="UP001153737">
    <property type="component" value="Chromosome 1"/>
</dbReference>
<feature type="region of interest" description="Disordered" evidence="1">
    <location>
        <begin position="694"/>
        <end position="718"/>
    </location>
</feature>
<name>A0A9P0GK83_PHACE</name>
<feature type="compositionally biased region" description="Polar residues" evidence="1">
    <location>
        <begin position="392"/>
        <end position="408"/>
    </location>
</feature>
<dbReference type="AlphaFoldDB" id="A0A9P0GK83"/>
<feature type="region of interest" description="Disordered" evidence="1">
    <location>
        <begin position="101"/>
        <end position="438"/>
    </location>
</feature>
<dbReference type="SMART" id="SM00241">
    <property type="entry name" value="ZP"/>
    <property type="match status" value="1"/>
</dbReference>
<feature type="transmembrane region" description="Helical" evidence="2">
    <location>
        <begin position="755"/>
        <end position="778"/>
    </location>
</feature>
<evidence type="ECO:0000259" key="4">
    <source>
        <dbReference type="PROSITE" id="PS51034"/>
    </source>
</evidence>
<keyword evidence="6" id="KW-1185">Reference proteome</keyword>
<evidence type="ECO:0000256" key="3">
    <source>
        <dbReference type="SAM" id="SignalP"/>
    </source>
</evidence>
<organism evidence="5 6">
    <name type="scientific">Phaedon cochleariae</name>
    <name type="common">Mustard beetle</name>
    <dbReference type="NCBI Taxonomy" id="80249"/>
    <lineage>
        <taxon>Eukaryota</taxon>
        <taxon>Metazoa</taxon>
        <taxon>Ecdysozoa</taxon>
        <taxon>Arthropoda</taxon>
        <taxon>Hexapoda</taxon>
        <taxon>Insecta</taxon>
        <taxon>Pterygota</taxon>
        <taxon>Neoptera</taxon>
        <taxon>Endopterygota</taxon>
        <taxon>Coleoptera</taxon>
        <taxon>Polyphaga</taxon>
        <taxon>Cucujiformia</taxon>
        <taxon>Chrysomeloidea</taxon>
        <taxon>Chrysomelidae</taxon>
        <taxon>Chrysomelinae</taxon>
        <taxon>Chrysomelini</taxon>
        <taxon>Phaedon</taxon>
    </lineage>
</organism>
<keyword evidence="2" id="KW-0812">Transmembrane</keyword>
<accession>A0A9P0GK83</accession>
<feature type="compositionally biased region" description="Pro residues" evidence="1">
    <location>
        <begin position="283"/>
        <end position="315"/>
    </location>
</feature>